<dbReference type="Pfam" id="PF01075">
    <property type="entry name" value="Glyco_transf_9"/>
    <property type="match status" value="1"/>
</dbReference>
<accession>A0A4U1B4Y3</accession>
<reference evidence="3 4" key="1">
    <citation type="submission" date="2019-04" db="EMBL/GenBank/DDBJ databases">
        <title>Thalassotalea guangxiensis sp. nov., isolated from sediment of the coastal wetland.</title>
        <authorList>
            <person name="Zheng S."/>
            <person name="Zhang D."/>
        </authorList>
    </citation>
    <scope>NUCLEOTIDE SEQUENCE [LARGE SCALE GENOMIC DNA]</scope>
    <source>
        <strain evidence="3 4">ZS-4</strain>
    </source>
</reference>
<dbReference type="Gene3D" id="3.40.50.2000">
    <property type="entry name" value="Glycogen Phosphorylase B"/>
    <property type="match status" value="2"/>
</dbReference>
<dbReference type="EMBL" id="SWDB01000020">
    <property type="protein sequence ID" value="TKB45453.1"/>
    <property type="molecule type" value="Genomic_DNA"/>
</dbReference>
<dbReference type="PANTHER" id="PTHR30160:SF21">
    <property type="entry name" value="LIPOPOLYSACCHARIDE CORE HEPTOSYLTRANSFERASE OPSX"/>
    <property type="match status" value="1"/>
</dbReference>
<dbReference type="SUPFAM" id="SSF53756">
    <property type="entry name" value="UDP-Glycosyltransferase/glycogen phosphorylase"/>
    <property type="match status" value="1"/>
</dbReference>
<dbReference type="RefSeq" id="WP_136735728.1">
    <property type="nucleotide sequence ID" value="NZ_SWDB01000020.1"/>
</dbReference>
<proteinExistence type="predicted"/>
<keyword evidence="4" id="KW-1185">Reference proteome</keyword>
<evidence type="ECO:0000256" key="1">
    <source>
        <dbReference type="ARBA" id="ARBA00022676"/>
    </source>
</evidence>
<dbReference type="GO" id="GO:0008713">
    <property type="term" value="F:ADP-heptose-lipopolysaccharide heptosyltransferase activity"/>
    <property type="evidence" value="ECO:0007669"/>
    <property type="project" value="TreeGrafter"/>
</dbReference>
<dbReference type="AlphaFoldDB" id="A0A4U1B4Y3"/>
<dbReference type="GO" id="GO:0009244">
    <property type="term" value="P:lipopolysaccharide core region biosynthetic process"/>
    <property type="evidence" value="ECO:0007669"/>
    <property type="project" value="TreeGrafter"/>
</dbReference>
<evidence type="ECO:0000313" key="4">
    <source>
        <dbReference type="Proteomes" id="UP000307999"/>
    </source>
</evidence>
<evidence type="ECO:0000313" key="3">
    <source>
        <dbReference type="EMBL" id="TKB45453.1"/>
    </source>
</evidence>
<comment type="caution">
    <text evidence="3">The sequence shown here is derived from an EMBL/GenBank/DDBJ whole genome shotgun (WGS) entry which is preliminary data.</text>
</comment>
<keyword evidence="1" id="KW-0328">Glycosyltransferase</keyword>
<dbReference type="FunFam" id="3.40.50.2000:FF:000164">
    <property type="entry name" value="Lipopolysaccharide heptosyltransferase I"/>
    <property type="match status" value="1"/>
</dbReference>
<sequence length="351" mass="39385">MTAQFSNLKSLCILRLSAIGDVCHAVAMVQQIQKQYPEIKITWVLGKVEYRLLQDLPGVEFIIFDKSKGWRGYQELRQHMQHRAFDVLLHMQVALRASIASLFIPASVKIGFDKARAKEGQWLFTNRTVEAQQNPHVLDGFLAFARAIGVKTEDPHWLMPHGEQDTEFVKANIDHPRYAVISPAASKAERNWHAEGYAKSADYLASLGYQVVLCGGPAPLEVDLAKQIEQRCEQKTLNLVGKTSLKQMLAVLENAKLVIAPDTGPAHMAVTVNTPVIGLYAHSNPARTGPYLYQDNVVSVYQQAIEQQQGKPLNDIPFGTRAKGELMHLITFDMVKEQIDKLVKDQRHLLQ</sequence>
<dbReference type="InterPro" id="IPR002201">
    <property type="entry name" value="Glyco_trans_9"/>
</dbReference>
<dbReference type="PANTHER" id="PTHR30160">
    <property type="entry name" value="TETRAACYLDISACCHARIDE 4'-KINASE-RELATED"/>
    <property type="match status" value="1"/>
</dbReference>
<protein>
    <submittedName>
        <fullName evidence="3">Glycosyltransferase family 9 protein</fullName>
    </submittedName>
</protein>
<dbReference type="GO" id="GO:0005829">
    <property type="term" value="C:cytosol"/>
    <property type="evidence" value="ECO:0007669"/>
    <property type="project" value="TreeGrafter"/>
</dbReference>
<name>A0A4U1B4Y3_9GAMM</name>
<dbReference type="OrthoDB" id="9781892at2"/>
<keyword evidence="2 3" id="KW-0808">Transferase</keyword>
<gene>
    <name evidence="3" type="ORF">E8M12_08535</name>
</gene>
<dbReference type="CDD" id="cd03789">
    <property type="entry name" value="GT9_LPS_heptosyltransferase"/>
    <property type="match status" value="1"/>
</dbReference>
<organism evidence="3 4">
    <name type="scientific">Thalassotalea mangrovi</name>
    <dbReference type="NCBI Taxonomy" id="2572245"/>
    <lineage>
        <taxon>Bacteria</taxon>
        <taxon>Pseudomonadati</taxon>
        <taxon>Pseudomonadota</taxon>
        <taxon>Gammaproteobacteria</taxon>
        <taxon>Alteromonadales</taxon>
        <taxon>Colwelliaceae</taxon>
        <taxon>Thalassotalea</taxon>
    </lineage>
</organism>
<dbReference type="InterPro" id="IPR051199">
    <property type="entry name" value="LPS_LOS_Heptosyltrfase"/>
</dbReference>
<evidence type="ECO:0000256" key="2">
    <source>
        <dbReference type="ARBA" id="ARBA00022679"/>
    </source>
</evidence>
<dbReference type="Proteomes" id="UP000307999">
    <property type="component" value="Unassembled WGS sequence"/>
</dbReference>